<dbReference type="EMBL" id="JQ864203">
    <property type="protein sequence ID" value="AFK81941.1"/>
    <property type="molecule type" value="mRNA"/>
</dbReference>
<sequence>MGSRCAVRRVAAVLVVALVAMALLAPLTEAGYRKPTFNGSIFGKRAAAAAEAEAAQGLARMCAAAYTVCGFPAE</sequence>
<organism evidence="2">
    <name type="scientific">Amphibalanus amphitrite</name>
    <name type="common">Striped barnacle</name>
    <name type="synonym">Balanus amphitrite</name>
    <dbReference type="NCBI Taxonomy" id="1232801"/>
    <lineage>
        <taxon>Eukaryota</taxon>
        <taxon>Metazoa</taxon>
        <taxon>Ecdysozoa</taxon>
        <taxon>Arthropoda</taxon>
        <taxon>Crustacea</taxon>
        <taxon>Multicrustacea</taxon>
        <taxon>Cirripedia</taxon>
        <taxon>Thoracica</taxon>
        <taxon>Thoracicalcarea</taxon>
        <taxon>Balanomorpha</taxon>
        <taxon>Balanoidea</taxon>
        <taxon>Balanidae</taxon>
        <taxon>Amphibalaninae</taxon>
        <taxon>Amphibalanus</taxon>
    </lineage>
</organism>
<keyword evidence="1" id="KW-0732">Signal</keyword>
<evidence type="ECO:0000256" key="1">
    <source>
        <dbReference type="SAM" id="SignalP"/>
    </source>
</evidence>
<feature type="signal peptide" evidence="1">
    <location>
        <begin position="1"/>
        <end position="30"/>
    </location>
</feature>
<accession>I3VNA4</accession>
<dbReference type="AlphaFoldDB" id="I3VNA4"/>
<reference evidence="2" key="1">
    <citation type="submission" date="2012-03" db="EMBL/GenBank/DDBJ databases">
        <authorList>
            <person name="Yan X."/>
        </authorList>
    </citation>
    <scope>NUCLEOTIDE SEQUENCE</scope>
</reference>
<protein>
    <submittedName>
        <fullName evidence="2">SIFamide</fullName>
    </submittedName>
</protein>
<evidence type="ECO:0000313" key="2">
    <source>
        <dbReference type="EMBL" id="AFK81941.1"/>
    </source>
</evidence>
<feature type="chain" id="PRO_5003681210" evidence="1">
    <location>
        <begin position="31"/>
        <end position="74"/>
    </location>
</feature>
<proteinExistence type="evidence at transcript level"/>
<name>I3VNA4_AMPAM</name>